<feature type="compositionally biased region" description="Basic residues" evidence="1">
    <location>
        <begin position="109"/>
        <end position="119"/>
    </location>
</feature>
<organism evidence="2 3">
    <name type="scientific">Alteribacter keqinensis</name>
    <dbReference type="NCBI Taxonomy" id="2483800"/>
    <lineage>
        <taxon>Bacteria</taxon>
        <taxon>Bacillati</taxon>
        <taxon>Bacillota</taxon>
        <taxon>Bacilli</taxon>
        <taxon>Bacillales</taxon>
        <taxon>Bacillaceae</taxon>
        <taxon>Alteribacter</taxon>
    </lineage>
</organism>
<evidence type="ECO:0000313" key="2">
    <source>
        <dbReference type="EMBL" id="RNA70284.1"/>
    </source>
</evidence>
<reference evidence="2 3" key="1">
    <citation type="submission" date="2018-10" db="EMBL/GenBank/DDBJ databases">
        <title>Bacillus Keqinensis sp. nov., a moderately halophilic bacterium isolated from a saline-alkaline lake.</title>
        <authorList>
            <person name="Wang H."/>
        </authorList>
    </citation>
    <scope>NUCLEOTIDE SEQUENCE [LARGE SCALE GENOMIC DNA]</scope>
    <source>
        <strain evidence="2 3">KQ-3</strain>
    </source>
</reference>
<dbReference type="Proteomes" id="UP000278746">
    <property type="component" value="Unassembled WGS sequence"/>
</dbReference>
<comment type="caution">
    <text evidence="2">The sequence shown here is derived from an EMBL/GenBank/DDBJ whole genome shotgun (WGS) entry which is preliminary data.</text>
</comment>
<gene>
    <name evidence="2" type="ORF">EBO34_10275</name>
</gene>
<dbReference type="EMBL" id="RHIB01000001">
    <property type="protein sequence ID" value="RNA70284.1"/>
    <property type="molecule type" value="Genomic_DNA"/>
</dbReference>
<accession>A0A3M7TZV6</accession>
<dbReference type="RefSeq" id="WP_122897919.1">
    <property type="nucleotide sequence ID" value="NZ_RHIB01000001.1"/>
</dbReference>
<name>A0A3M7TZV6_9BACI</name>
<protein>
    <submittedName>
        <fullName evidence="2">Uncharacterized protein</fullName>
    </submittedName>
</protein>
<feature type="region of interest" description="Disordered" evidence="1">
    <location>
        <begin position="98"/>
        <end position="119"/>
    </location>
</feature>
<sequence length="119" mass="13283">MNNNPPQNLQRFVDDINTITAMNNETKKTNNPYDVSLSLKLALVAGFLTTFADALATVAAKIAIDEEIQGNIQNLKDEQAQEAKFTEMQNQLDELQKQLAELTGEKNGKASKNKRMKRS</sequence>
<dbReference type="OrthoDB" id="2970270at2"/>
<proteinExistence type="predicted"/>
<dbReference type="AlphaFoldDB" id="A0A3M7TZV6"/>
<evidence type="ECO:0000313" key="3">
    <source>
        <dbReference type="Proteomes" id="UP000278746"/>
    </source>
</evidence>
<evidence type="ECO:0000256" key="1">
    <source>
        <dbReference type="SAM" id="MobiDB-lite"/>
    </source>
</evidence>
<keyword evidence="3" id="KW-1185">Reference proteome</keyword>